<dbReference type="InterPro" id="IPR050350">
    <property type="entry name" value="Compl-Cell_Adhes-Reg"/>
</dbReference>
<evidence type="ECO:0000313" key="7">
    <source>
        <dbReference type="EnsemblMetazoa" id="XP_030844142"/>
    </source>
</evidence>
<feature type="domain" description="Sushi" evidence="6">
    <location>
        <begin position="18"/>
        <end position="78"/>
    </location>
</feature>
<accession>A0A7M7P2A6</accession>
<evidence type="ECO:0000259" key="6">
    <source>
        <dbReference type="PROSITE" id="PS50923"/>
    </source>
</evidence>
<dbReference type="Gene3D" id="2.10.70.10">
    <property type="entry name" value="Complement Module, domain 1"/>
    <property type="match status" value="3"/>
</dbReference>
<organism evidence="7 8">
    <name type="scientific">Strongylocentrotus purpuratus</name>
    <name type="common">Purple sea urchin</name>
    <dbReference type="NCBI Taxonomy" id="7668"/>
    <lineage>
        <taxon>Eukaryota</taxon>
        <taxon>Metazoa</taxon>
        <taxon>Echinodermata</taxon>
        <taxon>Eleutherozoa</taxon>
        <taxon>Echinozoa</taxon>
        <taxon>Echinoidea</taxon>
        <taxon>Euechinoidea</taxon>
        <taxon>Echinacea</taxon>
        <taxon>Camarodonta</taxon>
        <taxon>Echinidea</taxon>
        <taxon>Strongylocentrotidae</taxon>
        <taxon>Strongylocentrotus</taxon>
    </lineage>
</organism>
<dbReference type="CDD" id="cd00033">
    <property type="entry name" value="CCP"/>
    <property type="match status" value="3"/>
</dbReference>
<reference evidence="8" key="1">
    <citation type="submission" date="2015-02" db="EMBL/GenBank/DDBJ databases">
        <title>Genome sequencing for Strongylocentrotus purpuratus.</title>
        <authorList>
            <person name="Murali S."/>
            <person name="Liu Y."/>
            <person name="Vee V."/>
            <person name="English A."/>
            <person name="Wang M."/>
            <person name="Skinner E."/>
            <person name="Han Y."/>
            <person name="Muzny D.M."/>
            <person name="Worley K.C."/>
            <person name="Gibbs R.A."/>
        </authorList>
    </citation>
    <scope>NUCLEOTIDE SEQUENCE</scope>
</reference>
<dbReference type="EnsemblMetazoa" id="XM_030988282">
    <property type="protein sequence ID" value="XP_030844142"/>
    <property type="gene ID" value="LOC105443893"/>
</dbReference>
<dbReference type="OrthoDB" id="6127264at2759"/>
<sequence length="226" mass="23969">MAPSGSYRYTCSSDGALIACTVPSLDENVSSACLTGTSVGYNERCSFSCPTGYNLIGASTVTCTSSGNFSEPFPECVVSYNRQCYFVCQTGFSLTGPPSVTCTDSESFSQMFPRCEDNPVTCIVPSLEENVFSSCSPCTSVSYDDICSFSCATGYNLIGASNVTCTSSGSFSEPFPRCEALAYEFNALVQILSGRRKRAAVPIGSPEVQNLLDSIVLCKPESVMIG</sequence>
<dbReference type="AlphaFoldDB" id="A0A7M7P2A6"/>
<feature type="disulfide bond" evidence="5">
    <location>
        <begin position="151"/>
        <end position="178"/>
    </location>
</feature>
<name>A0A7M7P2A6_STRPU</name>
<feature type="disulfide bond" evidence="5">
    <location>
        <begin position="20"/>
        <end position="63"/>
    </location>
</feature>
<dbReference type="Pfam" id="PF00084">
    <property type="entry name" value="Sushi"/>
    <property type="match status" value="3"/>
</dbReference>
<proteinExistence type="predicted"/>
<reference evidence="7" key="2">
    <citation type="submission" date="2021-01" db="UniProtKB">
        <authorList>
            <consortium name="EnsemblMetazoa"/>
        </authorList>
    </citation>
    <scope>IDENTIFICATION</scope>
</reference>
<dbReference type="RefSeq" id="XP_030844142.1">
    <property type="nucleotide sequence ID" value="XM_030988282.1"/>
</dbReference>
<dbReference type="InterPro" id="IPR035976">
    <property type="entry name" value="Sushi/SCR/CCP_sf"/>
</dbReference>
<dbReference type="PANTHER" id="PTHR19325">
    <property type="entry name" value="COMPLEMENT COMPONENT-RELATED SUSHI DOMAIN-CONTAINING"/>
    <property type="match status" value="1"/>
</dbReference>
<feature type="disulfide bond" evidence="5">
    <location>
        <begin position="49"/>
        <end position="76"/>
    </location>
</feature>
<evidence type="ECO:0000256" key="3">
    <source>
        <dbReference type="ARBA" id="ARBA00023157"/>
    </source>
</evidence>
<dbReference type="InParanoid" id="A0A7M7P2A6"/>
<evidence type="ECO:0000256" key="1">
    <source>
        <dbReference type="ARBA" id="ARBA00022659"/>
    </source>
</evidence>
<evidence type="ECO:0000256" key="4">
    <source>
        <dbReference type="ARBA" id="ARBA00023180"/>
    </source>
</evidence>
<evidence type="ECO:0000313" key="8">
    <source>
        <dbReference type="Proteomes" id="UP000007110"/>
    </source>
</evidence>
<keyword evidence="4" id="KW-0325">Glycoprotein</keyword>
<dbReference type="SMART" id="SM00032">
    <property type="entry name" value="CCP"/>
    <property type="match status" value="3"/>
</dbReference>
<keyword evidence="2" id="KW-0677">Repeat</keyword>
<dbReference type="Proteomes" id="UP000007110">
    <property type="component" value="Unassembled WGS sequence"/>
</dbReference>
<dbReference type="KEGG" id="spu:105443893"/>
<dbReference type="SUPFAM" id="SSF57535">
    <property type="entry name" value="Complement control module/SCR domain"/>
    <property type="match status" value="3"/>
</dbReference>
<keyword evidence="3 5" id="KW-1015">Disulfide bond</keyword>
<feature type="disulfide bond" evidence="5">
    <location>
        <begin position="122"/>
        <end position="165"/>
    </location>
</feature>
<dbReference type="PROSITE" id="PS50923">
    <property type="entry name" value="SUSHI"/>
    <property type="match status" value="2"/>
</dbReference>
<evidence type="ECO:0000256" key="2">
    <source>
        <dbReference type="ARBA" id="ARBA00022737"/>
    </source>
</evidence>
<dbReference type="InterPro" id="IPR000436">
    <property type="entry name" value="Sushi_SCR_CCP_dom"/>
</dbReference>
<dbReference type="GeneID" id="105443893"/>
<protein>
    <recommendedName>
        <fullName evidence="6">Sushi domain-containing protein</fullName>
    </recommendedName>
</protein>
<evidence type="ECO:0000256" key="5">
    <source>
        <dbReference type="PROSITE-ProRule" id="PRU00302"/>
    </source>
</evidence>
<keyword evidence="8" id="KW-1185">Reference proteome</keyword>
<dbReference type="PANTHER" id="PTHR19325:SF560">
    <property type="entry name" value="SUSHI, VON WILLEBRAND FACTOR TYPE A, EGF AND PENTRAXIN DOMAIN-CONTAINING PROTEIN 1"/>
    <property type="match status" value="1"/>
</dbReference>
<keyword evidence="1 5" id="KW-0768">Sushi</keyword>
<feature type="domain" description="Sushi" evidence="6">
    <location>
        <begin position="120"/>
        <end position="180"/>
    </location>
</feature>